<dbReference type="InterPro" id="IPR007844">
    <property type="entry name" value="AsmA"/>
</dbReference>
<dbReference type="InterPro" id="IPR052894">
    <property type="entry name" value="AsmA-related"/>
</dbReference>
<dbReference type="Pfam" id="PF05170">
    <property type="entry name" value="AsmA"/>
    <property type="match status" value="1"/>
</dbReference>
<dbReference type="PANTHER" id="PTHR30441:SF4">
    <property type="entry name" value="PROTEIN ASMA"/>
    <property type="match status" value="1"/>
</dbReference>
<name>A0A1B1AMI9_9PROT</name>
<dbReference type="GO" id="GO:0005886">
    <property type="term" value="C:plasma membrane"/>
    <property type="evidence" value="ECO:0007669"/>
    <property type="project" value="TreeGrafter"/>
</dbReference>
<dbReference type="EMBL" id="CP013244">
    <property type="protein sequence ID" value="ANP47745.1"/>
    <property type="molecule type" value="Genomic_DNA"/>
</dbReference>
<feature type="transmembrane region" description="Helical" evidence="2">
    <location>
        <begin position="6"/>
        <end position="30"/>
    </location>
</feature>
<evidence type="ECO:0000313" key="5">
    <source>
        <dbReference type="Proteomes" id="UP000092498"/>
    </source>
</evidence>
<reference evidence="4 5" key="1">
    <citation type="submission" date="2015-11" db="EMBL/GenBank/DDBJ databases">
        <title>Whole-Genome Sequence of Candidatus Oderbacter manganicum from the National Park Lower Oder Valley, Germany.</title>
        <authorList>
            <person name="Braun B."/>
            <person name="Liere K."/>
            <person name="Szewzyk U."/>
        </authorList>
    </citation>
    <scope>NUCLEOTIDE SEQUENCE [LARGE SCALE GENOMIC DNA]</scope>
    <source>
        <strain evidence="4 5">OTSz_A_272</strain>
    </source>
</reference>
<gene>
    <name evidence="4" type="ORF">ATE48_18500</name>
</gene>
<proteinExistence type="predicted"/>
<organism evidence="4 5">
    <name type="scientific">Candidatus Viadribacter manganicus</name>
    <dbReference type="NCBI Taxonomy" id="1759059"/>
    <lineage>
        <taxon>Bacteria</taxon>
        <taxon>Pseudomonadati</taxon>
        <taxon>Pseudomonadota</taxon>
        <taxon>Alphaproteobacteria</taxon>
        <taxon>Hyphomonadales</taxon>
        <taxon>Hyphomonadaceae</taxon>
        <taxon>Candidatus Viadribacter</taxon>
    </lineage>
</organism>
<dbReference type="OrthoDB" id="5749006at2"/>
<keyword evidence="5" id="KW-1185">Reference proteome</keyword>
<dbReference type="KEGG" id="cbot:ATE48_18500"/>
<dbReference type="InParanoid" id="A0A1B1AMI9"/>
<dbReference type="FunCoup" id="A0A1B1AMI9">
    <property type="interactions" value="56"/>
</dbReference>
<keyword evidence="2" id="KW-0472">Membrane</keyword>
<keyword evidence="2" id="KW-0812">Transmembrane</keyword>
<dbReference type="RefSeq" id="WP_066774170.1">
    <property type="nucleotide sequence ID" value="NZ_CP013244.1"/>
</dbReference>
<protein>
    <recommendedName>
        <fullName evidence="3">AsmA domain-containing protein</fullName>
    </recommendedName>
</protein>
<feature type="domain" description="AsmA" evidence="3">
    <location>
        <begin position="5"/>
        <end position="267"/>
    </location>
</feature>
<accession>A0A1B1AMI9</accession>
<evidence type="ECO:0000256" key="1">
    <source>
        <dbReference type="SAM" id="MobiDB-lite"/>
    </source>
</evidence>
<evidence type="ECO:0000256" key="2">
    <source>
        <dbReference type="SAM" id="Phobius"/>
    </source>
</evidence>
<evidence type="ECO:0000259" key="3">
    <source>
        <dbReference type="Pfam" id="PF05170"/>
    </source>
</evidence>
<feature type="compositionally biased region" description="Pro residues" evidence="1">
    <location>
        <begin position="137"/>
        <end position="149"/>
    </location>
</feature>
<dbReference type="Proteomes" id="UP000092498">
    <property type="component" value="Chromosome"/>
</dbReference>
<keyword evidence="2" id="KW-1133">Transmembrane helix</keyword>
<dbReference type="AlphaFoldDB" id="A0A1B1AMI9"/>
<dbReference type="GO" id="GO:0090313">
    <property type="term" value="P:regulation of protein targeting to membrane"/>
    <property type="evidence" value="ECO:0007669"/>
    <property type="project" value="TreeGrafter"/>
</dbReference>
<dbReference type="STRING" id="1759059.ATE48_18500"/>
<feature type="region of interest" description="Disordered" evidence="1">
    <location>
        <begin position="127"/>
        <end position="151"/>
    </location>
</feature>
<evidence type="ECO:0000313" key="4">
    <source>
        <dbReference type="EMBL" id="ANP47745.1"/>
    </source>
</evidence>
<dbReference type="PANTHER" id="PTHR30441">
    <property type="entry name" value="DUF748 DOMAIN-CONTAINING PROTEIN"/>
    <property type="match status" value="1"/>
</dbReference>
<sequence length="652" mass="69466">MNWKRVALLVAGSLVTVVLLGAGVLTYLVLRLDVRGEIERNVENATGRDLTINGDVGVSYWPVLGLKAQDVTLANVEGGRAPAFIAADEIDIGVELQPLLNRQVNVRRLVFQRPRVALEVDAQGQPNWLLRPRSTPGTPPPTTTPPPEGPVDVARTSLRSVRINDGEVSFFDARQGAGWVAGKVDITTALTSLDAPMRAQGSVRYNDRDVEFDASIARPGAAIRGELTQLTLNIQSELLTAEFRGQTVATSGELSGTVRASGPSLRQLASWSGTPLQNAVGLEQFAVTGRLTVGGGAYTFSNAGFAVDQVRGRGDFVLSELRDKPYLSGRLELFDFDLNPYISGQAPPPPSEGQVEVAAAMPDAGETSQPTAEIATVEAAPRAVDVRAAPSESPIDFSGLRALNADLELVTHAVLIQHMRVEASRLNLVLNDGYMAATVHNVALYGGSGRGRFEIDAREPITRMAQDLAFTNLDARTFLSDAVNYAGIEGRTELSLNVRVQGRTQSEMINSADGYAHMEVVSGALHGVDLGGVSTTIRNALRGELIAPEARTPFQGFSATFAIADGVLASDSLSFNTSDLRIPGIAVIDLPNRRLDARLAPRSPRGGVVVPFAARGPFGQFTYAHDISGRALAEITPRIATVEAASRASARQ</sequence>